<dbReference type="PANTHER" id="PTHR12197:SF282">
    <property type="entry name" value="SET DOMAIN-CONTAINING PROTEIN"/>
    <property type="match status" value="1"/>
</dbReference>
<evidence type="ECO:0000313" key="4">
    <source>
        <dbReference type="Proteomes" id="UP001314263"/>
    </source>
</evidence>
<dbReference type="Gene3D" id="2.170.270.10">
    <property type="entry name" value="SET domain"/>
    <property type="match status" value="1"/>
</dbReference>
<proteinExistence type="predicted"/>
<feature type="compositionally biased region" description="Polar residues" evidence="1">
    <location>
        <begin position="259"/>
        <end position="273"/>
    </location>
</feature>
<dbReference type="PROSITE" id="PS50280">
    <property type="entry name" value="SET"/>
    <property type="match status" value="1"/>
</dbReference>
<dbReference type="EMBL" id="CAUYUE010000017">
    <property type="protein sequence ID" value="CAK0787386.1"/>
    <property type="molecule type" value="Genomic_DNA"/>
</dbReference>
<dbReference type="InterPro" id="IPR001214">
    <property type="entry name" value="SET_dom"/>
</dbReference>
<name>A0AAV1IL80_9CHLO</name>
<feature type="compositionally biased region" description="Basic residues" evidence="1">
    <location>
        <begin position="25"/>
        <end position="37"/>
    </location>
</feature>
<feature type="region of interest" description="Disordered" evidence="1">
    <location>
        <begin position="1"/>
        <end position="37"/>
    </location>
</feature>
<reference evidence="3 4" key="1">
    <citation type="submission" date="2023-10" db="EMBL/GenBank/DDBJ databases">
        <authorList>
            <person name="Maclean D."/>
            <person name="Macfadyen A."/>
        </authorList>
    </citation>
    <scope>NUCLEOTIDE SEQUENCE [LARGE SCALE GENOMIC DNA]</scope>
</reference>
<organism evidence="3 4">
    <name type="scientific">Coccomyxa viridis</name>
    <dbReference type="NCBI Taxonomy" id="1274662"/>
    <lineage>
        <taxon>Eukaryota</taxon>
        <taxon>Viridiplantae</taxon>
        <taxon>Chlorophyta</taxon>
        <taxon>core chlorophytes</taxon>
        <taxon>Trebouxiophyceae</taxon>
        <taxon>Trebouxiophyceae incertae sedis</taxon>
        <taxon>Coccomyxaceae</taxon>
        <taxon>Coccomyxa</taxon>
    </lineage>
</organism>
<accession>A0AAV1IL80</accession>
<dbReference type="Pfam" id="PF00856">
    <property type="entry name" value="SET"/>
    <property type="match status" value="1"/>
</dbReference>
<feature type="domain" description="SET" evidence="2">
    <location>
        <begin position="311"/>
        <end position="427"/>
    </location>
</feature>
<gene>
    <name evidence="3" type="ORF">CVIRNUC_010606</name>
</gene>
<protein>
    <recommendedName>
        <fullName evidence="2">SET domain-containing protein</fullName>
    </recommendedName>
</protein>
<keyword evidence="4" id="KW-1185">Reference proteome</keyword>
<evidence type="ECO:0000256" key="1">
    <source>
        <dbReference type="SAM" id="MobiDB-lite"/>
    </source>
</evidence>
<dbReference type="AlphaFoldDB" id="A0AAV1IL80"/>
<dbReference type="Proteomes" id="UP001314263">
    <property type="component" value="Unassembled WGS sequence"/>
</dbReference>
<dbReference type="SUPFAM" id="SSF82199">
    <property type="entry name" value="SET domain"/>
    <property type="match status" value="1"/>
</dbReference>
<dbReference type="InterPro" id="IPR046341">
    <property type="entry name" value="SET_dom_sf"/>
</dbReference>
<sequence>MSDGGADELSITGDNAGKNAEDGHSKKKRKPKKKAKKLPLLPSVLAAEAQLAWKLEQTTRLGRHAVAKKPVATGQIVLRERAVAAVVRSQYAAATCHICFRDLPTGETAVQVAKALLQQAPQYKRYCSPACAQADSHAALTAPVHGRLDGAAARVKVEPELLHLLLELNSRRSLSPPAVRVSANASSGWTLEASSPEHAEADSMHASSAGKHSEGSNPGAQGASGIAGARQWSAAGPAAASGDDSTACSGEDGLHGEQRNSQQSNGHGTSAGSASAKAVRPFADTAQKQQKAPEHVADSEAGLPTMKCGLEDVSMLLAHGEKDRPEWRAVVSSAAKALQKAVQDSNAFEPGSTEELMELAAIINANAHGSGPANSSNTDRGLGLYPALSMLNHSCRPNCAFVGNGPCMEVRAVRDIKAGEQLTVSYTNITEPRKIRAAELRATKHFVCACERCTEPLATSIDAMLEAVRCREGKCEGFLLEERPDNLTDGEAWTCTACSRSVPSLPPPGSETDAAKYPGAVTEQFKLTWNQCITLQQTKVFRSLRALCKASCDTLALLLKAWTP</sequence>
<feature type="region of interest" description="Disordered" evidence="1">
    <location>
        <begin position="185"/>
        <end position="303"/>
    </location>
</feature>
<evidence type="ECO:0000259" key="2">
    <source>
        <dbReference type="PROSITE" id="PS50280"/>
    </source>
</evidence>
<comment type="caution">
    <text evidence="3">The sequence shown here is derived from an EMBL/GenBank/DDBJ whole genome shotgun (WGS) entry which is preliminary data.</text>
</comment>
<dbReference type="CDD" id="cd20071">
    <property type="entry name" value="SET_SMYD"/>
    <property type="match status" value="1"/>
</dbReference>
<dbReference type="InterPro" id="IPR050869">
    <property type="entry name" value="H3K4_H4K5_MeTrfase"/>
</dbReference>
<evidence type="ECO:0000313" key="3">
    <source>
        <dbReference type="EMBL" id="CAK0787386.1"/>
    </source>
</evidence>
<dbReference type="SMART" id="SM00317">
    <property type="entry name" value="SET"/>
    <property type="match status" value="1"/>
</dbReference>
<feature type="compositionally biased region" description="Low complexity" evidence="1">
    <location>
        <begin position="227"/>
        <end position="247"/>
    </location>
</feature>
<dbReference type="PANTHER" id="PTHR12197">
    <property type="entry name" value="HISTONE-LYSINE N-METHYLTRANSFERASE SMYD"/>
    <property type="match status" value="1"/>
</dbReference>